<dbReference type="Pfam" id="PF08386">
    <property type="entry name" value="Abhydrolase_4"/>
    <property type="match status" value="1"/>
</dbReference>
<reference evidence="5" key="1">
    <citation type="submission" date="2022-11" db="EMBL/GenBank/DDBJ databases">
        <title>Genome Sequence of Cubamyces cubensis.</title>
        <authorList>
            <person name="Buettner E."/>
        </authorList>
    </citation>
    <scope>NUCLEOTIDE SEQUENCE</scope>
    <source>
        <strain evidence="5">MPL-01</strain>
    </source>
</reference>
<keyword evidence="2" id="KW-0378">Hydrolase</keyword>
<dbReference type="AlphaFoldDB" id="A0AAD7TQN0"/>
<accession>A0AAD7TQN0</accession>
<dbReference type="SUPFAM" id="SSF53474">
    <property type="entry name" value="alpha/beta-Hydrolases"/>
    <property type="match status" value="1"/>
</dbReference>
<feature type="domain" description="AB hydrolase-1" evidence="3">
    <location>
        <begin position="126"/>
        <end position="280"/>
    </location>
</feature>
<keyword evidence="6" id="KW-1185">Reference proteome</keyword>
<comment type="similarity">
    <text evidence="1">Belongs to the peptidase S33 family.</text>
</comment>
<dbReference type="PANTHER" id="PTHR43248">
    <property type="entry name" value="2-SUCCINYL-6-HYDROXY-2,4-CYCLOHEXADIENE-1-CARBOXYLATE SYNTHASE"/>
    <property type="match status" value="1"/>
</dbReference>
<dbReference type="Gene3D" id="3.40.50.1820">
    <property type="entry name" value="alpha/beta hydrolase"/>
    <property type="match status" value="1"/>
</dbReference>
<gene>
    <name evidence="5" type="ORF">ONZ51_g8493</name>
</gene>
<protein>
    <recommendedName>
        <fullName evidence="7">AB hydrolase-1 domain-containing protein</fullName>
    </recommendedName>
</protein>
<feature type="domain" description="Peptidase S33 tripeptidyl aminopeptidase-like C-terminal" evidence="4">
    <location>
        <begin position="471"/>
        <end position="564"/>
    </location>
</feature>
<dbReference type="InterPro" id="IPR029058">
    <property type="entry name" value="AB_hydrolase_fold"/>
</dbReference>
<dbReference type="EMBL" id="JAPEVG010000258">
    <property type="protein sequence ID" value="KAJ8472476.1"/>
    <property type="molecule type" value="Genomic_DNA"/>
</dbReference>
<evidence type="ECO:0000313" key="6">
    <source>
        <dbReference type="Proteomes" id="UP001215151"/>
    </source>
</evidence>
<dbReference type="Proteomes" id="UP001215151">
    <property type="component" value="Unassembled WGS sequence"/>
</dbReference>
<evidence type="ECO:0000313" key="5">
    <source>
        <dbReference type="EMBL" id="KAJ8472476.1"/>
    </source>
</evidence>
<name>A0AAD7TQN0_9APHY</name>
<evidence type="ECO:0008006" key="7">
    <source>
        <dbReference type="Google" id="ProtNLM"/>
    </source>
</evidence>
<evidence type="ECO:0000256" key="1">
    <source>
        <dbReference type="ARBA" id="ARBA00010088"/>
    </source>
</evidence>
<evidence type="ECO:0000256" key="2">
    <source>
        <dbReference type="ARBA" id="ARBA00022801"/>
    </source>
</evidence>
<sequence length="603" mass="66140">MPGHYSWPASQDEKQSRVGISLYDHQCPDTAKPTRTKWLGRAAMLIGLCLLLSTILKRCLAGLSGMPDANYRVGDIKWWPCTGADDVPGAECGYAIVPLDYFNASAGVAKIALGRYKATGTSRKGIVVLNPGGPGGLGKRLATVTGPQFQDRIGEEYDMIGFDPRGIGETEPRTQCFPTPEAHTAFIANTVLERGYDVGPDLTDPANRYHLIQLQRDADALWQTQFEICAKTMGDTLRYMGTSTVARDIDFITSLLEGKDALINYYGTSYGTVIGQYLVNMCDIPIVQAMNIHGVVDADDWANLPAYKWERLWQTSTEAAYDIFTDDCAEAGPSRCALSKSDDEPGSDILRRLEQFLEDLYDKPLAVPNANPPSILTNGRTRLFLLGALQKPATWPNTADALDRAMKGDGSAILQRLQDGQYLVDLERSAVSCNDNKPFSAPTPEEVIDEQLYVLEHISRFSLALVVAEPDAGCQFWPVTPPERFLGPWNHALRNPILIISNTADPATPISNGRRVQESMGDNARLLVQDSPGHCSHALPSLCTTKAMRAFFADGTLPEEGTICSVDASPFPLNGTAQEYSEEDAKLLESVRRIAQIVSRKWD</sequence>
<organism evidence="5 6">
    <name type="scientific">Trametes cubensis</name>
    <dbReference type="NCBI Taxonomy" id="1111947"/>
    <lineage>
        <taxon>Eukaryota</taxon>
        <taxon>Fungi</taxon>
        <taxon>Dikarya</taxon>
        <taxon>Basidiomycota</taxon>
        <taxon>Agaricomycotina</taxon>
        <taxon>Agaricomycetes</taxon>
        <taxon>Polyporales</taxon>
        <taxon>Polyporaceae</taxon>
        <taxon>Trametes</taxon>
    </lineage>
</organism>
<dbReference type="PANTHER" id="PTHR43248:SF25">
    <property type="entry name" value="AB HYDROLASE-1 DOMAIN-CONTAINING PROTEIN-RELATED"/>
    <property type="match status" value="1"/>
</dbReference>
<comment type="caution">
    <text evidence="5">The sequence shown here is derived from an EMBL/GenBank/DDBJ whole genome shotgun (WGS) entry which is preliminary data.</text>
</comment>
<evidence type="ECO:0000259" key="3">
    <source>
        <dbReference type="Pfam" id="PF00561"/>
    </source>
</evidence>
<dbReference type="InterPro" id="IPR013595">
    <property type="entry name" value="Pept_S33_TAP-like_C"/>
</dbReference>
<dbReference type="GO" id="GO:0016787">
    <property type="term" value="F:hydrolase activity"/>
    <property type="evidence" value="ECO:0007669"/>
    <property type="project" value="UniProtKB-KW"/>
</dbReference>
<evidence type="ECO:0000259" key="4">
    <source>
        <dbReference type="Pfam" id="PF08386"/>
    </source>
</evidence>
<dbReference type="Pfam" id="PF00561">
    <property type="entry name" value="Abhydrolase_1"/>
    <property type="match status" value="1"/>
</dbReference>
<proteinExistence type="inferred from homology"/>
<dbReference type="InterPro" id="IPR051601">
    <property type="entry name" value="Serine_prot/Carboxylest_S33"/>
</dbReference>
<dbReference type="InterPro" id="IPR000073">
    <property type="entry name" value="AB_hydrolase_1"/>
</dbReference>